<accession>A0ACC2A9Z0</accession>
<dbReference type="Proteomes" id="UP001162992">
    <property type="component" value="Chromosome 23"/>
</dbReference>
<evidence type="ECO:0000313" key="1">
    <source>
        <dbReference type="EMBL" id="KAJ7514342.1"/>
    </source>
</evidence>
<organism evidence="1 2">
    <name type="scientific">Diphasiastrum complanatum</name>
    <name type="common">Issler's clubmoss</name>
    <name type="synonym">Lycopodium complanatum</name>
    <dbReference type="NCBI Taxonomy" id="34168"/>
    <lineage>
        <taxon>Eukaryota</taxon>
        <taxon>Viridiplantae</taxon>
        <taxon>Streptophyta</taxon>
        <taxon>Embryophyta</taxon>
        <taxon>Tracheophyta</taxon>
        <taxon>Lycopodiopsida</taxon>
        <taxon>Lycopodiales</taxon>
        <taxon>Lycopodiaceae</taxon>
        <taxon>Lycopodioideae</taxon>
        <taxon>Diphasiastrum</taxon>
    </lineage>
</organism>
<keyword evidence="2" id="KW-1185">Reference proteome</keyword>
<comment type="caution">
    <text evidence="1">The sequence shown here is derived from an EMBL/GenBank/DDBJ whole genome shotgun (WGS) entry which is preliminary data.</text>
</comment>
<dbReference type="EMBL" id="CM055114">
    <property type="protein sequence ID" value="KAJ7514342.1"/>
    <property type="molecule type" value="Genomic_DNA"/>
</dbReference>
<gene>
    <name evidence="1" type="ORF">O6H91_23G040000</name>
</gene>
<evidence type="ECO:0000313" key="2">
    <source>
        <dbReference type="Proteomes" id="UP001162992"/>
    </source>
</evidence>
<protein>
    <submittedName>
        <fullName evidence="1">Uncharacterized protein</fullName>
    </submittedName>
</protein>
<reference evidence="2" key="1">
    <citation type="journal article" date="2024" name="Proc. Natl. Acad. Sci. U.S.A.">
        <title>Extraordinary preservation of gene collinearity over three hundred million years revealed in homosporous lycophytes.</title>
        <authorList>
            <person name="Li C."/>
            <person name="Wickell D."/>
            <person name="Kuo L.Y."/>
            <person name="Chen X."/>
            <person name="Nie B."/>
            <person name="Liao X."/>
            <person name="Peng D."/>
            <person name="Ji J."/>
            <person name="Jenkins J."/>
            <person name="Williams M."/>
            <person name="Shu S."/>
            <person name="Plott C."/>
            <person name="Barry K."/>
            <person name="Rajasekar S."/>
            <person name="Grimwood J."/>
            <person name="Han X."/>
            <person name="Sun S."/>
            <person name="Hou Z."/>
            <person name="He W."/>
            <person name="Dai G."/>
            <person name="Sun C."/>
            <person name="Schmutz J."/>
            <person name="Leebens-Mack J.H."/>
            <person name="Li F.W."/>
            <person name="Wang L."/>
        </authorList>
    </citation>
    <scope>NUCLEOTIDE SEQUENCE [LARGE SCALE GENOMIC DNA]</scope>
    <source>
        <strain evidence="2">cv. PW_Plant_1</strain>
    </source>
</reference>
<sequence length="178" mass="19955">MSHWLLKTEPAEWSWENQASNSGVSKWDGVRNAQAQKLMRTMNVDDLCLFYHTGKAKEVVGIVRVLKTLYPDPSDASEKCGMVDVKEVCAFKVPVTLAQLKQEESIKDFMLFRQPRLSVVPVSQDVWEKICELGGVDISDLSEVSTKATRKSAAEEVAAKGSLDKSSKKHKRRKRNAS</sequence>
<proteinExistence type="predicted"/>
<name>A0ACC2A9Z0_DIPCM</name>